<name>A0A2P4PBK2_RHIID</name>
<dbReference type="EMBL" id="AUPC02000290">
    <property type="protein sequence ID" value="POG62753.1"/>
    <property type="molecule type" value="Genomic_DNA"/>
</dbReference>
<reference evidence="2 3" key="1">
    <citation type="journal article" date="2013" name="Proc. Natl. Acad. Sci. U.S.A.">
        <title>Genome of an arbuscular mycorrhizal fungus provides insight into the oldest plant symbiosis.</title>
        <authorList>
            <person name="Tisserant E."/>
            <person name="Malbreil M."/>
            <person name="Kuo A."/>
            <person name="Kohler A."/>
            <person name="Symeonidi A."/>
            <person name="Balestrini R."/>
            <person name="Charron P."/>
            <person name="Duensing N."/>
            <person name="Frei Dit Frey N."/>
            <person name="Gianinazzi-Pearson V."/>
            <person name="Gilbert L.B."/>
            <person name="Handa Y."/>
            <person name="Herr J.R."/>
            <person name="Hijri M."/>
            <person name="Koul R."/>
            <person name="Kawaguchi M."/>
            <person name="Krajinski F."/>
            <person name="Lammers P.J."/>
            <person name="Masclaux F.G."/>
            <person name="Murat C."/>
            <person name="Morin E."/>
            <person name="Ndikumana S."/>
            <person name="Pagni M."/>
            <person name="Petitpierre D."/>
            <person name="Requena N."/>
            <person name="Rosikiewicz P."/>
            <person name="Riley R."/>
            <person name="Saito K."/>
            <person name="San Clemente H."/>
            <person name="Shapiro H."/>
            <person name="van Tuinen D."/>
            <person name="Becard G."/>
            <person name="Bonfante P."/>
            <person name="Paszkowski U."/>
            <person name="Shachar-Hill Y.Y."/>
            <person name="Tuskan G.A."/>
            <person name="Young P.W."/>
            <person name="Sanders I.R."/>
            <person name="Henrissat B."/>
            <person name="Rensing S.A."/>
            <person name="Grigoriev I.V."/>
            <person name="Corradi N."/>
            <person name="Roux C."/>
            <person name="Martin F."/>
        </authorList>
    </citation>
    <scope>NUCLEOTIDE SEQUENCE [LARGE SCALE GENOMIC DNA]</scope>
    <source>
        <strain evidence="2 3">DAOM 197198</strain>
    </source>
</reference>
<proteinExistence type="predicted"/>
<evidence type="ECO:0000259" key="1">
    <source>
        <dbReference type="Pfam" id="PF10551"/>
    </source>
</evidence>
<organism evidence="2 3">
    <name type="scientific">Rhizophagus irregularis (strain DAOM 181602 / DAOM 197198 / MUCL 43194)</name>
    <name type="common">Arbuscular mycorrhizal fungus</name>
    <name type="synonym">Glomus intraradices</name>
    <dbReference type="NCBI Taxonomy" id="747089"/>
    <lineage>
        <taxon>Eukaryota</taxon>
        <taxon>Fungi</taxon>
        <taxon>Fungi incertae sedis</taxon>
        <taxon>Mucoromycota</taxon>
        <taxon>Glomeromycotina</taxon>
        <taxon>Glomeromycetes</taxon>
        <taxon>Glomerales</taxon>
        <taxon>Glomeraceae</taxon>
        <taxon>Rhizophagus</taxon>
    </lineage>
</organism>
<accession>A0A2P4PBK2</accession>
<sequence>MDGTFKTVPTIFKQLYTIHGSVGDSENSKIMPLVFSLMSSKSEEYYRALFQNLINLVMNITLIYNHNMY</sequence>
<protein>
    <recommendedName>
        <fullName evidence="1">MULE transposase domain-containing protein</fullName>
    </recommendedName>
</protein>
<comment type="caution">
    <text evidence="2">The sequence shown here is derived from an EMBL/GenBank/DDBJ whole genome shotgun (WGS) entry which is preliminary data.</text>
</comment>
<evidence type="ECO:0000313" key="3">
    <source>
        <dbReference type="Proteomes" id="UP000018888"/>
    </source>
</evidence>
<keyword evidence="3" id="KW-1185">Reference proteome</keyword>
<evidence type="ECO:0000313" key="2">
    <source>
        <dbReference type="EMBL" id="POG62753.1"/>
    </source>
</evidence>
<dbReference type="InterPro" id="IPR018289">
    <property type="entry name" value="MULE_transposase_dom"/>
</dbReference>
<dbReference type="Proteomes" id="UP000018888">
    <property type="component" value="Unassembled WGS sequence"/>
</dbReference>
<dbReference type="AlphaFoldDB" id="A0A2P4PBK2"/>
<feature type="domain" description="MULE transposase" evidence="1">
    <location>
        <begin position="1"/>
        <end position="59"/>
    </location>
</feature>
<reference evidence="2 3" key="2">
    <citation type="journal article" date="2018" name="New Phytol.">
        <title>High intraspecific genome diversity in the model arbuscular mycorrhizal symbiont Rhizophagus irregularis.</title>
        <authorList>
            <person name="Chen E.C.H."/>
            <person name="Morin E."/>
            <person name="Beaudet D."/>
            <person name="Noel J."/>
            <person name="Yildirir G."/>
            <person name="Ndikumana S."/>
            <person name="Charron P."/>
            <person name="St-Onge C."/>
            <person name="Giorgi J."/>
            <person name="Kruger M."/>
            <person name="Marton T."/>
            <person name="Ropars J."/>
            <person name="Grigoriev I.V."/>
            <person name="Hainaut M."/>
            <person name="Henrissat B."/>
            <person name="Roux C."/>
            <person name="Martin F."/>
            <person name="Corradi N."/>
        </authorList>
    </citation>
    <scope>NUCLEOTIDE SEQUENCE [LARGE SCALE GENOMIC DNA]</scope>
    <source>
        <strain evidence="2 3">DAOM 197198</strain>
    </source>
</reference>
<dbReference type="Pfam" id="PF10551">
    <property type="entry name" value="MULE"/>
    <property type="match status" value="1"/>
</dbReference>
<gene>
    <name evidence="2" type="ORF">GLOIN_2v1810198</name>
</gene>